<reference evidence="2" key="1">
    <citation type="submission" date="2019-03" db="EMBL/GenBank/DDBJ databases">
        <authorList>
            <person name="Hao L."/>
        </authorList>
    </citation>
    <scope>NUCLEOTIDE SEQUENCE</scope>
</reference>
<evidence type="ECO:0000256" key="1">
    <source>
        <dbReference type="SAM" id="Phobius"/>
    </source>
</evidence>
<accession>A0A485M0Y6</accession>
<sequence>MYERAYVFYNGYFSIPGITEVWNGYTVKAMQDIYCRIMLKYLANLQVWCILVLFAST</sequence>
<dbReference type="EMBL" id="CAADRN010000232">
    <property type="protein sequence ID" value="VFU15658.1"/>
    <property type="molecule type" value="Genomic_DNA"/>
</dbReference>
<evidence type="ECO:0000313" key="2">
    <source>
        <dbReference type="EMBL" id="VFU15658.1"/>
    </source>
</evidence>
<organism evidence="2">
    <name type="scientific">anaerobic digester metagenome</name>
    <dbReference type="NCBI Taxonomy" id="1263854"/>
    <lineage>
        <taxon>unclassified sequences</taxon>
        <taxon>metagenomes</taxon>
        <taxon>ecological metagenomes</taxon>
    </lineage>
</organism>
<keyword evidence="1" id="KW-1133">Transmembrane helix</keyword>
<proteinExistence type="predicted"/>
<keyword evidence="1" id="KW-0812">Transmembrane</keyword>
<name>A0A485M0Y6_9ZZZZ</name>
<feature type="transmembrane region" description="Helical" evidence="1">
    <location>
        <begin position="37"/>
        <end position="56"/>
    </location>
</feature>
<keyword evidence="1" id="KW-0472">Membrane</keyword>
<gene>
    <name evidence="2" type="ORF">SCFA_3070006</name>
</gene>
<protein>
    <submittedName>
        <fullName evidence="2">Uncharacterized protein</fullName>
    </submittedName>
</protein>
<dbReference type="AlphaFoldDB" id="A0A485M0Y6"/>